<dbReference type="Proteomes" id="UP000234857">
    <property type="component" value="Unassembled WGS sequence"/>
</dbReference>
<dbReference type="Pfam" id="PF01041">
    <property type="entry name" value="DegT_DnrJ_EryC1"/>
    <property type="match status" value="1"/>
</dbReference>
<dbReference type="EMBL" id="PKTG01000139">
    <property type="protein sequence ID" value="PLX15436.1"/>
    <property type="molecule type" value="Genomic_DNA"/>
</dbReference>
<dbReference type="AlphaFoldDB" id="A0A2N5Z9T9"/>
<dbReference type="PANTHER" id="PTHR30244">
    <property type="entry name" value="TRANSAMINASE"/>
    <property type="match status" value="1"/>
</dbReference>
<dbReference type="NCBIfam" id="TIGR03588">
    <property type="entry name" value="PseC"/>
    <property type="match status" value="1"/>
</dbReference>
<keyword evidence="2 3" id="KW-0663">Pyridoxal phosphate</keyword>
<dbReference type="InterPro" id="IPR015421">
    <property type="entry name" value="PyrdxlP-dep_Trfase_major"/>
</dbReference>
<dbReference type="GO" id="GO:0008483">
    <property type="term" value="F:transaminase activity"/>
    <property type="evidence" value="ECO:0007669"/>
    <property type="project" value="TreeGrafter"/>
</dbReference>
<protein>
    <submittedName>
        <fullName evidence="4">UDP-4-amino-4, 6-dideoxy-N-acetyl-beta-L-altrosamine transaminase</fullName>
    </submittedName>
</protein>
<gene>
    <name evidence="4" type="primary">pseC</name>
    <name evidence="4" type="ORF">C0601_12950</name>
</gene>
<dbReference type="CDD" id="cd00616">
    <property type="entry name" value="AHBA_syn"/>
    <property type="match status" value="1"/>
</dbReference>
<name>A0A2N5Z9T9_MUIH1</name>
<sequence>MDRFFPYGRQCIDQDDIEKVVEVLKSDYLTTGPWVDEFEEEICKTTGSKYAVVVSNGTAALHLAALVLLKKGDKVLTTPNTFLATANSVVYAGGEVVFCDIKEDGNIDMEKAYGMLKNDPSIKAFFPVHFSGNPVDQDILKKIREELNIKILEDCAHSIGATFRMKDNSIVKAGSCTFSDLSILSFHPVKHITSAEGGAITTNSKEQYDRLRKLRTHGMQKEGFINKDMAFSEDGEENPWYYEMQEIGFNYRITDLQCALGISQIKKLDDFVARRREIARYYDEAFKDSPVIPLYEYNENSSYHLYVIRVKYKKNDLTRSAFMNFLREKNIGTQVHYIPVNKQPFYTKRGHGKETIPVMDKYYEECISIPMYPMLKDSDLKYISNTILSKVKI</sequence>
<dbReference type="PIRSF" id="PIRSF000390">
    <property type="entry name" value="PLP_StrS"/>
    <property type="match status" value="1"/>
</dbReference>
<dbReference type="GO" id="GO:0030170">
    <property type="term" value="F:pyridoxal phosphate binding"/>
    <property type="evidence" value="ECO:0007669"/>
    <property type="project" value="TreeGrafter"/>
</dbReference>
<accession>A0A2N5Z9T9</accession>
<evidence type="ECO:0000313" key="5">
    <source>
        <dbReference type="Proteomes" id="UP000234857"/>
    </source>
</evidence>
<dbReference type="GO" id="GO:0000271">
    <property type="term" value="P:polysaccharide biosynthetic process"/>
    <property type="evidence" value="ECO:0007669"/>
    <property type="project" value="TreeGrafter"/>
</dbReference>
<evidence type="ECO:0000256" key="1">
    <source>
        <dbReference type="PIRSR" id="PIRSR000390-1"/>
    </source>
</evidence>
<evidence type="ECO:0000313" key="4">
    <source>
        <dbReference type="EMBL" id="PLX15436.1"/>
    </source>
</evidence>
<dbReference type="InterPro" id="IPR000653">
    <property type="entry name" value="DegT/StrS_aminotransferase"/>
</dbReference>
<organism evidence="4 5">
    <name type="scientific">Muiribacterium halophilum</name>
    <dbReference type="NCBI Taxonomy" id="2053465"/>
    <lineage>
        <taxon>Bacteria</taxon>
        <taxon>Candidatus Muiribacteriota</taxon>
        <taxon>Candidatus Muiribacteriia</taxon>
        <taxon>Candidatus Muiribacteriales</taxon>
        <taxon>Candidatus Muiribacteriaceae</taxon>
        <taxon>Candidatus Muiribacterium</taxon>
    </lineage>
</organism>
<comment type="caution">
    <text evidence="4">The sequence shown here is derived from an EMBL/GenBank/DDBJ whole genome shotgun (WGS) entry which is preliminary data.</text>
</comment>
<dbReference type="PANTHER" id="PTHR30244:SF34">
    <property type="entry name" value="DTDP-4-AMINO-4,6-DIDEOXYGALACTOSE TRANSAMINASE"/>
    <property type="match status" value="1"/>
</dbReference>
<dbReference type="Gene3D" id="3.90.1150.10">
    <property type="entry name" value="Aspartate Aminotransferase, domain 1"/>
    <property type="match status" value="1"/>
</dbReference>
<dbReference type="InterPro" id="IPR015422">
    <property type="entry name" value="PyrdxlP-dep_Trfase_small"/>
</dbReference>
<evidence type="ECO:0000256" key="2">
    <source>
        <dbReference type="PIRSR" id="PIRSR000390-2"/>
    </source>
</evidence>
<dbReference type="SUPFAM" id="SSF53383">
    <property type="entry name" value="PLP-dependent transferases"/>
    <property type="match status" value="1"/>
</dbReference>
<reference evidence="4 5" key="1">
    <citation type="submission" date="2017-11" db="EMBL/GenBank/DDBJ databases">
        <title>Genome-resolved metagenomics identifies genetic mobility, metabolic interactions, and unexpected diversity in perchlorate-reducing communities.</title>
        <authorList>
            <person name="Barnum T.P."/>
            <person name="Figueroa I.A."/>
            <person name="Carlstrom C.I."/>
            <person name="Lucas L.N."/>
            <person name="Engelbrektson A.L."/>
            <person name="Coates J.D."/>
        </authorList>
    </citation>
    <scope>NUCLEOTIDE SEQUENCE [LARGE SCALE GENOMIC DNA]</scope>
    <source>
        <strain evidence="4">BM706</strain>
    </source>
</reference>
<dbReference type="Gene3D" id="3.40.640.10">
    <property type="entry name" value="Type I PLP-dependent aspartate aminotransferase-like (Major domain)"/>
    <property type="match status" value="1"/>
</dbReference>
<dbReference type="InterPro" id="IPR015424">
    <property type="entry name" value="PyrdxlP-dep_Trfase"/>
</dbReference>
<dbReference type="InterPro" id="IPR020026">
    <property type="entry name" value="PseC"/>
</dbReference>
<proteinExistence type="inferred from homology"/>
<evidence type="ECO:0000256" key="3">
    <source>
        <dbReference type="RuleBase" id="RU004508"/>
    </source>
</evidence>
<comment type="similarity">
    <text evidence="3">Belongs to the DegT/DnrJ/EryC1 family.</text>
</comment>
<feature type="active site" description="Proton acceptor" evidence="1">
    <location>
        <position position="190"/>
    </location>
</feature>
<feature type="modified residue" description="N6-(pyridoxal phosphate)lysine" evidence="2">
    <location>
        <position position="190"/>
    </location>
</feature>